<dbReference type="FunFam" id="1.10.287.10:FF:000018">
    <property type="entry name" value="Ataxin-3 homolog"/>
    <property type="match status" value="1"/>
</dbReference>
<evidence type="ECO:0000256" key="8">
    <source>
        <dbReference type="ARBA" id="ARBA00022786"/>
    </source>
</evidence>
<dbReference type="AlphaFoldDB" id="A0A1B9H4I2"/>
<feature type="compositionally biased region" description="Low complexity" evidence="20">
    <location>
        <begin position="291"/>
        <end position="304"/>
    </location>
</feature>
<feature type="active site" description="Proton acceptor" evidence="18">
    <location>
        <position position="115"/>
    </location>
</feature>
<keyword evidence="23" id="KW-1185">Reference proteome</keyword>
<dbReference type="GO" id="GO:0006508">
    <property type="term" value="P:proteolysis"/>
    <property type="evidence" value="ECO:0007669"/>
    <property type="project" value="UniProtKB-KW"/>
</dbReference>
<evidence type="ECO:0000256" key="5">
    <source>
        <dbReference type="ARBA" id="ARBA00022490"/>
    </source>
</evidence>
<comment type="function">
    <text evidence="14">Acts as a chain editing deubiquitinating enzyme that binds and cleaves 'Lys-48'-linked polyubiquitin chains, with a preference for chains containing four or more ubiquitin molecules thereby modulating protein degradation by the ubiquitin-proteasome pathway. Probably by regulating the IGF-1-insulin-like pathway, regulates lifespan. Regulates germline DNA double-strand-break repair and apoptosis in response to DNA damage by recruiting E4 ubiquitin-protein ligase ufd-2 to DNA repair foci. Interacts with key regulators of transcription and represses transcription. Acts as a histone-binding protein that regulates transcription.</text>
</comment>
<keyword evidence="11" id="KW-0805">Transcription regulation</keyword>
<evidence type="ECO:0000256" key="11">
    <source>
        <dbReference type="ARBA" id="ARBA00023015"/>
    </source>
</evidence>
<comment type="caution">
    <text evidence="19">Lacks conserved residue(s) required for the propagation of feature annotation.</text>
</comment>
<evidence type="ECO:0000313" key="23">
    <source>
        <dbReference type="Proteomes" id="UP000092666"/>
    </source>
</evidence>
<evidence type="ECO:0000313" key="22">
    <source>
        <dbReference type="EMBL" id="OCF38180.1"/>
    </source>
</evidence>
<accession>A0A1B9H4I2</accession>
<evidence type="ECO:0000256" key="15">
    <source>
        <dbReference type="ARBA" id="ARBA00063584"/>
    </source>
</evidence>
<evidence type="ECO:0000256" key="18">
    <source>
        <dbReference type="PIRSR" id="PIRSR633865-1"/>
    </source>
</evidence>
<keyword evidence="12" id="KW-0804">Transcription</keyword>
<feature type="domain" description="Josephin" evidence="21">
    <location>
        <begin position="4"/>
        <end position="185"/>
    </location>
</feature>
<evidence type="ECO:0000256" key="13">
    <source>
        <dbReference type="ARBA" id="ARBA00023242"/>
    </source>
</evidence>
<dbReference type="Gene3D" id="1.10.287.10">
    <property type="entry name" value="S15/NS1, RNA-binding"/>
    <property type="match status" value="1"/>
</dbReference>
<keyword evidence="5" id="KW-0963">Cytoplasm</keyword>
<feature type="compositionally biased region" description="Low complexity" evidence="20">
    <location>
        <begin position="443"/>
        <end position="464"/>
    </location>
</feature>
<organism evidence="22 23">
    <name type="scientific">Kwoniella heveanensis BCC8398</name>
    <dbReference type="NCBI Taxonomy" id="1296120"/>
    <lineage>
        <taxon>Eukaryota</taxon>
        <taxon>Fungi</taxon>
        <taxon>Dikarya</taxon>
        <taxon>Basidiomycota</taxon>
        <taxon>Agaricomycotina</taxon>
        <taxon>Tremellomycetes</taxon>
        <taxon>Tremellales</taxon>
        <taxon>Cryptococcaceae</taxon>
        <taxon>Kwoniella</taxon>
    </lineage>
</organism>
<feature type="compositionally biased region" description="Polar residues" evidence="20">
    <location>
        <begin position="384"/>
        <end position="394"/>
    </location>
</feature>
<feature type="compositionally biased region" description="Polar residues" evidence="20">
    <location>
        <begin position="231"/>
        <end position="245"/>
    </location>
</feature>
<dbReference type="Pfam" id="PF02099">
    <property type="entry name" value="Josephin"/>
    <property type="match status" value="1"/>
</dbReference>
<feature type="region of interest" description="Disordered" evidence="20">
    <location>
        <begin position="211"/>
        <end position="397"/>
    </location>
</feature>
<evidence type="ECO:0000256" key="19">
    <source>
        <dbReference type="PROSITE-ProRule" id="PRU00331"/>
    </source>
</evidence>
<evidence type="ECO:0000256" key="12">
    <source>
        <dbReference type="ARBA" id="ARBA00023163"/>
    </source>
</evidence>
<feature type="compositionally biased region" description="Low complexity" evidence="20">
    <location>
        <begin position="254"/>
        <end position="265"/>
    </location>
</feature>
<evidence type="ECO:0000256" key="6">
    <source>
        <dbReference type="ARBA" id="ARBA00022670"/>
    </source>
</evidence>
<feature type="active site" description="Nucleophile" evidence="18">
    <location>
        <position position="19"/>
    </location>
</feature>
<dbReference type="InterPro" id="IPR006155">
    <property type="entry name" value="Josephin"/>
</dbReference>
<reference evidence="22 23" key="1">
    <citation type="submission" date="2013-07" db="EMBL/GenBank/DDBJ databases">
        <title>The Genome Sequence of Cryptococcus heveanensis BCC8398.</title>
        <authorList>
            <consortium name="The Broad Institute Genome Sequencing Platform"/>
            <person name="Cuomo C."/>
            <person name="Litvintseva A."/>
            <person name="Chen Y."/>
            <person name="Heitman J."/>
            <person name="Sun S."/>
            <person name="Springer D."/>
            <person name="Dromer F."/>
            <person name="Young S.K."/>
            <person name="Zeng Q."/>
            <person name="Gargeya S."/>
            <person name="Fitzgerald M."/>
            <person name="Abouelleil A."/>
            <person name="Alvarado L."/>
            <person name="Berlin A.M."/>
            <person name="Chapman S.B."/>
            <person name="Dewar J."/>
            <person name="Goldberg J."/>
            <person name="Griggs A."/>
            <person name="Gujja S."/>
            <person name="Hansen M."/>
            <person name="Howarth C."/>
            <person name="Imamovic A."/>
            <person name="Larimer J."/>
            <person name="McCowan C."/>
            <person name="Murphy C."/>
            <person name="Pearson M."/>
            <person name="Priest M."/>
            <person name="Roberts A."/>
            <person name="Saif S."/>
            <person name="Shea T."/>
            <person name="Sykes S."/>
            <person name="Wortman J."/>
            <person name="Nusbaum C."/>
            <person name="Birren B."/>
        </authorList>
    </citation>
    <scope>NUCLEOTIDE SEQUENCE [LARGE SCALE GENOMIC DNA]</scope>
    <source>
        <strain evidence="22 23">BCC8398</strain>
    </source>
</reference>
<feature type="region of interest" description="Disordered" evidence="20">
    <location>
        <begin position="413"/>
        <end position="517"/>
    </location>
</feature>
<comment type="subunit">
    <text evidence="15">Forms a complex composed of deubiquitinating enzyme atx-3, adapter ubxn-5 and cdc-48.1. Forms a complex composed of deubiquitinating enzyme atx-3, E4 ubiquitin-protein ligase ufd-2 and cdc-48.1. Interacts (via RRDR motif) with cdc-48.1 (via N-terminus) and cdc-48.2 (via N-terminus); the interaction with cdc-48.1 is not required for atx-3 enzymatic activity. Interacts (via C-terminus) with ubxn-5. May interact with ned-8.</text>
</comment>
<gene>
    <name evidence="22" type="ORF">I316_00404</name>
</gene>
<evidence type="ECO:0000256" key="2">
    <source>
        <dbReference type="ARBA" id="ARBA00004123"/>
    </source>
</evidence>
<dbReference type="PRINTS" id="PR01233">
    <property type="entry name" value="JOSEPHIN"/>
</dbReference>
<dbReference type="GO" id="GO:0005737">
    <property type="term" value="C:cytoplasm"/>
    <property type="evidence" value="ECO:0007669"/>
    <property type="project" value="UniProtKB-SubCell"/>
</dbReference>
<dbReference type="STRING" id="1296120.A0A1B9H4I2"/>
<evidence type="ECO:0000256" key="1">
    <source>
        <dbReference type="ARBA" id="ARBA00000707"/>
    </source>
</evidence>
<dbReference type="PROSITE" id="PS50957">
    <property type="entry name" value="JOSEPHIN"/>
    <property type="match status" value="1"/>
</dbReference>
<feature type="compositionally biased region" description="Basic and acidic residues" evidence="20">
    <location>
        <begin position="498"/>
        <end position="508"/>
    </location>
</feature>
<protein>
    <recommendedName>
        <fullName evidence="16">Ataxin-3 homolog</fullName>
        <ecNumber evidence="4">3.4.19.12</ecNumber>
    </recommendedName>
    <alternativeName>
        <fullName evidence="17">Machado-Joseph disease-like protein</fullName>
    </alternativeName>
</protein>
<evidence type="ECO:0000256" key="14">
    <source>
        <dbReference type="ARBA" id="ARBA00060106"/>
    </source>
</evidence>
<dbReference type="GO" id="GO:0005634">
    <property type="term" value="C:nucleus"/>
    <property type="evidence" value="ECO:0007669"/>
    <property type="project" value="UniProtKB-SubCell"/>
</dbReference>
<dbReference type="SMART" id="SM01246">
    <property type="entry name" value="Josephin"/>
    <property type="match status" value="1"/>
</dbReference>
<keyword evidence="13" id="KW-0539">Nucleus</keyword>
<feature type="active site" evidence="18">
    <location>
        <position position="139"/>
    </location>
</feature>
<evidence type="ECO:0000256" key="16">
    <source>
        <dbReference type="ARBA" id="ARBA00069055"/>
    </source>
</evidence>
<evidence type="ECO:0000259" key="21">
    <source>
        <dbReference type="PROSITE" id="PS50957"/>
    </source>
</evidence>
<evidence type="ECO:0000256" key="3">
    <source>
        <dbReference type="ARBA" id="ARBA00004496"/>
    </source>
</evidence>
<proteinExistence type="predicted"/>
<dbReference type="GO" id="GO:0004843">
    <property type="term" value="F:cysteine-type deubiquitinase activity"/>
    <property type="evidence" value="ECO:0007669"/>
    <property type="project" value="UniProtKB-EC"/>
</dbReference>
<evidence type="ECO:0000256" key="4">
    <source>
        <dbReference type="ARBA" id="ARBA00012759"/>
    </source>
</evidence>
<keyword evidence="9" id="KW-0378">Hydrolase</keyword>
<evidence type="ECO:0000256" key="7">
    <source>
        <dbReference type="ARBA" id="ARBA00022737"/>
    </source>
</evidence>
<dbReference type="Proteomes" id="UP000092666">
    <property type="component" value="Unassembled WGS sequence"/>
</dbReference>
<feature type="compositionally biased region" description="Acidic residues" evidence="20">
    <location>
        <begin position="345"/>
        <end position="358"/>
    </location>
</feature>
<evidence type="ECO:0000256" key="20">
    <source>
        <dbReference type="SAM" id="MobiDB-lite"/>
    </source>
</evidence>
<dbReference type="OrthoDB" id="10063692at2759"/>
<reference evidence="23" key="2">
    <citation type="submission" date="2013-12" db="EMBL/GenBank/DDBJ databases">
        <title>Evolution of pathogenesis and genome organization in the Tremellales.</title>
        <authorList>
            <person name="Cuomo C."/>
            <person name="Litvintseva A."/>
            <person name="Heitman J."/>
            <person name="Chen Y."/>
            <person name="Sun S."/>
            <person name="Springer D."/>
            <person name="Dromer F."/>
            <person name="Young S."/>
            <person name="Zeng Q."/>
            <person name="Chapman S."/>
            <person name="Gujja S."/>
            <person name="Saif S."/>
            <person name="Birren B."/>
        </authorList>
    </citation>
    <scope>NUCLEOTIDE SEQUENCE [LARGE SCALE GENOMIC DNA]</scope>
    <source>
        <strain evidence="23">BCC8398</strain>
    </source>
</reference>
<dbReference type="PANTHER" id="PTHR14159:SF0">
    <property type="entry name" value="ATAXIN-3-RELATED"/>
    <property type="match status" value="1"/>
</dbReference>
<evidence type="ECO:0000256" key="10">
    <source>
        <dbReference type="ARBA" id="ARBA00022807"/>
    </source>
</evidence>
<comment type="subcellular location">
    <subcellularLocation>
        <location evidence="3">Cytoplasm</location>
    </subcellularLocation>
    <subcellularLocation>
        <location evidence="2">Nucleus</location>
    </subcellularLocation>
</comment>
<dbReference type="GO" id="GO:0016579">
    <property type="term" value="P:protein deubiquitination"/>
    <property type="evidence" value="ECO:0007669"/>
    <property type="project" value="InterPro"/>
</dbReference>
<dbReference type="PANTHER" id="PTHR14159">
    <property type="entry name" value="ATAXIN-3-RELATED"/>
    <property type="match status" value="1"/>
</dbReference>
<feature type="compositionally biased region" description="Acidic residues" evidence="20">
    <location>
        <begin position="483"/>
        <end position="497"/>
    </location>
</feature>
<feature type="compositionally biased region" description="Gly residues" evidence="20">
    <location>
        <begin position="363"/>
        <end position="377"/>
    </location>
</feature>
<keyword evidence="8" id="KW-0833">Ubl conjugation pathway</keyword>
<keyword evidence="6" id="KW-0645">Protease</keyword>
<comment type="catalytic activity">
    <reaction evidence="1">
        <text>Thiol-dependent hydrolysis of ester, thioester, amide, peptide and isopeptide bonds formed by the C-terminal Gly of ubiquitin (a 76-residue protein attached to proteins as an intracellular targeting signal).</text>
        <dbReference type="EC" id="3.4.19.12"/>
    </reaction>
</comment>
<dbReference type="InterPro" id="IPR033865">
    <property type="entry name" value="Ataxin-3"/>
</dbReference>
<name>A0A1B9H4I2_9TREE</name>
<evidence type="ECO:0000256" key="17">
    <source>
        <dbReference type="ARBA" id="ARBA00082365"/>
    </source>
</evidence>
<evidence type="ECO:0000256" key="9">
    <source>
        <dbReference type="ARBA" id="ARBA00022801"/>
    </source>
</evidence>
<dbReference type="EMBL" id="KI669492">
    <property type="protein sequence ID" value="OCF38180.1"/>
    <property type="molecule type" value="Genomic_DNA"/>
</dbReference>
<keyword evidence="7" id="KW-0677">Repeat</keyword>
<sequence length="517" mass="56375">MDLVPYMYFERQEPGSQLCAQHCLNNVLQQYTYSEFDLADIAKKLDQAENATLDASHQNKKSYNLDDTGFFSISVLERALEVWDLSLVRWRGEAMKAYQEHPEDQTAFILNLSSHWLPLRRFAPNPPHSAATKRWYNLNSFHTTPQWISPTYLRLFLTQAEQEGYSVFVVRKARSGTAEGQDAGEGQGWEDGGVAQLPECLADQMAVELGEPVGRGGPVSTTGSGLGQWAAHTQSSSINPDTTTVDLPGPSQVQARAQAGSSSPPARRRRRQEDLTPSDPIEEDEFSRPPVTVTRTRQSSSRSTPALNPIGSADIFDDESFPLDHDHTNAPSGIGQAGLGAPHDNDDDDEDILSDNEDLPGMGRIGAGGVGIGGMGSHGDASYSGPTDFQFQSRSYDDEDAALQAALKASMMDLPPGWEAPPELPPKASEKPVLQSTITTNQSAASSRPSTEPSASTSTAAPPVTWRPAAGESAHQVKKEDAEKEDIVEEEDDEDEKPAERVSADEIRRRRLARFGQ</sequence>
<dbReference type="Gene3D" id="3.90.70.40">
    <property type="match status" value="1"/>
</dbReference>
<dbReference type="EC" id="3.4.19.12" evidence="4"/>
<keyword evidence="10" id="KW-0788">Thiol protease</keyword>